<keyword evidence="1" id="KW-1133">Transmembrane helix</keyword>
<protein>
    <submittedName>
        <fullName evidence="2">Uncharacterized protein</fullName>
    </submittedName>
</protein>
<dbReference type="AlphaFoldDB" id="A0A166BJ58"/>
<gene>
    <name evidence="2" type="ORF">SISSUDRAFT_1049860</name>
</gene>
<keyword evidence="1" id="KW-0812">Transmembrane</keyword>
<name>A0A166BJ58_9AGAM</name>
<reference evidence="2 3" key="1">
    <citation type="journal article" date="2016" name="Mol. Biol. Evol.">
        <title>Comparative Genomics of Early-Diverging Mushroom-Forming Fungi Provides Insights into the Origins of Lignocellulose Decay Capabilities.</title>
        <authorList>
            <person name="Nagy L.G."/>
            <person name="Riley R."/>
            <person name="Tritt A."/>
            <person name="Adam C."/>
            <person name="Daum C."/>
            <person name="Floudas D."/>
            <person name="Sun H."/>
            <person name="Yadav J.S."/>
            <person name="Pangilinan J."/>
            <person name="Larsson K.H."/>
            <person name="Matsuura K."/>
            <person name="Barry K."/>
            <person name="Labutti K."/>
            <person name="Kuo R."/>
            <person name="Ohm R.A."/>
            <person name="Bhattacharya S.S."/>
            <person name="Shirouzu T."/>
            <person name="Yoshinaga Y."/>
            <person name="Martin F.M."/>
            <person name="Grigoriev I.V."/>
            <person name="Hibbett D.S."/>
        </authorList>
    </citation>
    <scope>NUCLEOTIDE SEQUENCE [LARGE SCALE GENOMIC DNA]</scope>
    <source>
        <strain evidence="2 3">HHB10207 ss-3</strain>
    </source>
</reference>
<evidence type="ECO:0000313" key="2">
    <source>
        <dbReference type="EMBL" id="KZT36440.1"/>
    </source>
</evidence>
<dbReference type="EMBL" id="KV428107">
    <property type="protein sequence ID" value="KZT36440.1"/>
    <property type="molecule type" value="Genomic_DNA"/>
</dbReference>
<accession>A0A166BJ58</accession>
<evidence type="ECO:0000256" key="1">
    <source>
        <dbReference type="SAM" id="Phobius"/>
    </source>
</evidence>
<proteinExistence type="predicted"/>
<organism evidence="2 3">
    <name type="scientific">Sistotremastrum suecicum HHB10207 ss-3</name>
    <dbReference type="NCBI Taxonomy" id="1314776"/>
    <lineage>
        <taxon>Eukaryota</taxon>
        <taxon>Fungi</taxon>
        <taxon>Dikarya</taxon>
        <taxon>Basidiomycota</taxon>
        <taxon>Agaricomycotina</taxon>
        <taxon>Agaricomycetes</taxon>
        <taxon>Sistotremastrales</taxon>
        <taxon>Sistotremastraceae</taxon>
        <taxon>Sistotremastrum</taxon>
    </lineage>
</organism>
<keyword evidence="3" id="KW-1185">Reference proteome</keyword>
<evidence type="ECO:0000313" key="3">
    <source>
        <dbReference type="Proteomes" id="UP000076798"/>
    </source>
</evidence>
<sequence>MKSPIQSHSIALTFPLSFLLSVILIPTFEFLERVTATYMGTALAPATLTVSMSAHRTLLIAHCTSDTSLATHSLTVSVSH</sequence>
<dbReference type="Proteomes" id="UP000076798">
    <property type="component" value="Unassembled WGS sequence"/>
</dbReference>
<feature type="transmembrane region" description="Helical" evidence="1">
    <location>
        <begin position="12"/>
        <end position="31"/>
    </location>
</feature>
<keyword evidence="1" id="KW-0472">Membrane</keyword>